<evidence type="ECO:0000259" key="2">
    <source>
        <dbReference type="Pfam" id="PF20434"/>
    </source>
</evidence>
<dbReference type="RefSeq" id="WP_074732082.1">
    <property type="nucleotide sequence ID" value="NZ_FNYK01000024.1"/>
</dbReference>
<evidence type="ECO:0000313" key="3">
    <source>
        <dbReference type="EMBL" id="SEI78613.1"/>
    </source>
</evidence>
<protein>
    <submittedName>
        <fullName evidence="3">Acetyl esterase/lipase</fullName>
    </submittedName>
</protein>
<keyword evidence="1" id="KW-0378">Hydrolase</keyword>
<dbReference type="eggNOG" id="COG0657">
    <property type="taxonomic scope" value="Bacteria"/>
</dbReference>
<organism evidence="3 4">
    <name type="scientific">Sharpea azabuensis</name>
    <dbReference type="NCBI Taxonomy" id="322505"/>
    <lineage>
        <taxon>Bacteria</taxon>
        <taxon>Bacillati</taxon>
        <taxon>Bacillota</taxon>
        <taxon>Erysipelotrichia</taxon>
        <taxon>Erysipelotrichales</taxon>
        <taxon>Coprobacillaceae</taxon>
        <taxon>Sharpea</taxon>
    </lineage>
</organism>
<proteinExistence type="predicted"/>
<evidence type="ECO:0000313" key="4">
    <source>
        <dbReference type="Proteomes" id="UP000183028"/>
    </source>
</evidence>
<name>A0A1H6TET3_9FIRM</name>
<dbReference type="InterPro" id="IPR049492">
    <property type="entry name" value="BD-FAE-like_dom"/>
</dbReference>
<reference evidence="4" key="1">
    <citation type="submission" date="2016-10" db="EMBL/GenBank/DDBJ databases">
        <authorList>
            <person name="Varghese N."/>
        </authorList>
    </citation>
    <scope>NUCLEOTIDE SEQUENCE [LARGE SCALE GENOMIC DNA]</scope>
    <source>
        <strain evidence="4">DSM 20406</strain>
    </source>
</reference>
<evidence type="ECO:0000256" key="1">
    <source>
        <dbReference type="ARBA" id="ARBA00022801"/>
    </source>
</evidence>
<dbReference type="InterPro" id="IPR029058">
    <property type="entry name" value="AB_hydrolase_fold"/>
</dbReference>
<dbReference type="OrthoDB" id="9815425at2"/>
<dbReference type="STRING" id="322505.SAMN04487836_12213"/>
<sequence length="341" mass="37752">MKKHRFLKLIGIVLLTIAVVAGALTTVIAIHPQFAIGVIQKMMYKKAPVNTYSPLHNPTKGMTESGLYKITERKYGTKYPNSYLDITYPSKNVEEKHPTLFYFHGGGFFGGSKNMGDPMAATEATALLDDLCVAGFTIVNVDYALVPDYHFPVPLIQANQAFAWAQKHADEYYLDMENVIVMGSSAGAIMASQIGSVITNKDYANLIGVTPSLSPKQLKGVVIDDAPLDYDRFPFACKLLVGNYINGTTFLSKEEKSRYNNILHVTGAYPPSFLLGSEYRTDMNEMHNALNKVGVINEIADPLKEEGKKMPHCFVAAEREDPTAKKAFLRLIDFLKHTALN</sequence>
<dbReference type="Gene3D" id="3.40.50.1820">
    <property type="entry name" value="alpha/beta hydrolase"/>
    <property type="match status" value="1"/>
</dbReference>
<dbReference type="SUPFAM" id="SSF53474">
    <property type="entry name" value="alpha/beta-Hydrolases"/>
    <property type="match status" value="1"/>
</dbReference>
<dbReference type="Pfam" id="PF20434">
    <property type="entry name" value="BD-FAE"/>
    <property type="match status" value="1"/>
</dbReference>
<dbReference type="Proteomes" id="UP000183028">
    <property type="component" value="Unassembled WGS sequence"/>
</dbReference>
<gene>
    <name evidence="3" type="ORF">SAMN04487834_10249</name>
</gene>
<dbReference type="GO" id="GO:0016787">
    <property type="term" value="F:hydrolase activity"/>
    <property type="evidence" value="ECO:0007669"/>
    <property type="project" value="UniProtKB-KW"/>
</dbReference>
<keyword evidence="4" id="KW-1185">Reference proteome</keyword>
<dbReference type="PANTHER" id="PTHR48081">
    <property type="entry name" value="AB HYDROLASE SUPERFAMILY PROTEIN C4A8.06C"/>
    <property type="match status" value="1"/>
</dbReference>
<dbReference type="AlphaFoldDB" id="A0A1H6TET3"/>
<dbReference type="InterPro" id="IPR050300">
    <property type="entry name" value="GDXG_lipolytic_enzyme"/>
</dbReference>
<feature type="domain" description="BD-FAE-like" evidence="2">
    <location>
        <begin position="84"/>
        <end position="207"/>
    </location>
</feature>
<accession>A0A1H6TET3</accession>
<dbReference type="EMBL" id="FNYK01000024">
    <property type="protein sequence ID" value="SEI78613.1"/>
    <property type="molecule type" value="Genomic_DNA"/>
</dbReference>